<evidence type="ECO:0000256" key="16">
    <source>
        <dbReference type="PIRSR" id="PIRSR018250-3"/>
    </source>
</evidence>
<keyword evidence="11" id="KW-1015">Disulfide bond</keyword>
<evidence type="ECO:0000256" key="4">
    <source>
        <dbReference type="ARBA" id="ARBA00011245"/>
    </source>
</evidence>
<dbReference type="GO" id="GO:0019878">
    <property type="term" value="P:lysine biosynthetic process via aminoadipic acid"/>
    <property type="evidence" value="ECO:0007669"/>
    <property type="project" value="TreeGrafter"/>
</dbReference>
<dbReference type="Gene3D" id="3.40.50.720">
    <property type="entry name" value="NAD(P)-binding Rossmann-like Domain"/>
    <property type="match status" value="2"/>
</dbReference>
<evidence type="ECO:0000259" key="20">
    <source>
        <dbReference type="SMART" id="SM01003"/>
    </source>
</evidence>
<evidence type="ECO:0000256" key="10">
    <source>
        <dbReference type="ARBA" id="ARBA00023154"/>
    </source>
</evidence>
<dbReference type="Proteomes" id="UP001271007">
    <property type="component" value="Unassembled WGS sequence"/>
</dbReference>
<evidence type="ECO:0000256" key="11">
    <source>
        <dbReference type="ARBA" id="ARBA00023157"/>
    </source>
</evidence>
<dbReference type="SMART" id="SM01003">
    <property type="entry name" value="AlaDh_PNT_N"/>
    <property type="match status" value="1"/>
</dbReference>
<evidence type="ECO:0000256" key="1">
    <source>
        <dbReference type="ARBA" id="ARBA00004078"/>
    </source>
</evidence>
<dbReference type="EMBL" id="JAWDJX010000052">
    <property type="protein sequence ID" value="KAK3048176.1"/>
    <property type="molecule type" value="Genomic_DNA"/>
</dbReference>
<keyword evidence="22" id="KW-1185">Reference proteome</keyword>
<feature type="binding site" evidence="16">
    <location>
        <position position="276"/>
    </location>
    <ligand>
        <name>NAD(+)</name>
        <dbReference type="ChEBI" id="CHEBI:57540"/>
    </ligand>
</feature>
<dbReference type="PIRSF" id="PIRSF018250">
    <property type="entry name" value="Saccharopine_DH_Lys"/>
    <property type="match status" value="1"/>
</dbReference>
<comment type="function">
    <text evidence="1">Catalyzes the NAD(+)-dependent cleavage of saccharopine to L-lysine and 2-oxoglutarate, the final step in the alpha-aminoadipate (AAA) pathway for lysin biosynthesis.</text>
</comment>
<evidence type="ECO:0000256" key="3">
    <source>
        <dbReference type="ARBA" id="ARBA00005689"/>
    </source>
</evidence>
<sequence>MTSTTLHVRAETKPLEHRSAVTPSIAKQLVDAGYTVNVERSELSIFDDSEYESTGASLVPTVSWIDAPGDHIIVGLKELPEEDFALKHTHVQFAHCYKGQGGWQQVLSRFSRGNGTLLDLEFLEDEQGRRVAAFGYHAGFAGAALALMAWAWQITQPADADMPGVTPYENEDLLIQAVKKSVEEGKAKSGHLPRVLVIGALGRCGRGAVDLCTKAGLSDIFTWDLPETSAKPGPYQEIIESDVFVNCIYLSAKIPPFIDQESLSSPNRKLAVVCDVSCDTTNPHNPIPIYDINTTFDKPTVPVKLLSGNKELPLCVISIDHLPSLLPREASEAFSAQLLPSLLQLKDRKNARVWQQAETLFEEKVATLPEGAGNGQAK</sequence>
<dbReference type="SUPFAM" id="SSF51735">
    <property type="entry name" value="NAD(P)-binding Rossmann-fold domains"/>
    <property type="match status" value="1"/>
</dbReference>
<evidence type="ECO:0000256" key="7">
    <source>
        <dbReference type="ARBA" id="ARBA00022605"/>
    </source>
</evidence>
<feature type="domain" description="Alanine dehydrogenase/pyridine nucleotide transhydrogenase N-terminal" evidence="20">
    <location>
        <begin position="7"/>
        <end position="141"/>
    </location>
</feature>
<evidence type="ECO:0000256" key="14">
    <source>
        <dbReference type="PIRNR" id="PIRNR018250"/>
    </source>
</evidence>
<proteinExistence type="inferred from homology"/>
<feature type="binding site" evidence="16">
    <location>
        <position position="129"/>
    </location>
    <ligand>
        <name>NAD(+)</name>
        <dbReference type="ChEBI" id="CHEBI:57540"/>
    </ligand>
</feature>
<evidence type="ECO:0000259" key="19">
    <source>
        <dbReference type="SMART" id="SM01002"/>
    </source>
</evidence>
<comment type="catalytic activity">
    <reaction evidence="13 14">
        <text>L-saccharopine + NAD(+) + H2O = L-lysine + 2-oxoglutarate + NADH + H(+)</text>
        <dbReference type="Rhea" id="RHEA:12440"/>
        <dbReference type="ChEBI" id="CHEBI:15377"/>
        <dbReference type="ChEBI" id="CHEBI:15378"/>
        <dbReference type="ChEBI" id="CHEBI:16810"/>
        <dbReference type="ChEBI" id="CHEBI:32551"/>
        <dbReference type="ChEBI" id="CHEBI:57540"/>
        <dbReference type="ChEBI" id="CHEBI:57945"/>
        <dbReference type="ChEBI" id="CHEBI:57951"/>
        <dbReference type="EC" id="1.5.1.7"/>
    </reaction>
</comment>
<evidence type="ECO:0000256" key="12">
    <source>
        <dbReference type="ARBA" id="ARBA00033228"/>
    </source>
</evidence>
<dbReference type="SMART" id="SM01002">
    <property type="entry name" value="AlaDh_PNT_C"/>
    <property type="match status" value="1"/>
</dbReference>
<comment type="subunit">
    <text evidence="4">Monomer.</text>
</comment>
<feature type="transmembrane region" description="Helical" evidence="18">
    <location>
        <begin position="131"/>
        <end position="152"/>
    </location>
</feature>
<name>A0AAJ0DE82_9PEZI</name>
<feature type="active site" description="Proton donor" evidence="15">
    <location>
        <position position="95"/>
    </location>
</feature>
<dbReference type="GO" id="GO:0005737">
    <property type="term" value="C:cytoplasm"/>
    <property type="evidence" value="ECO:0007669"/>
    <property type="project" value="TreeGrafter"/>
</dbReference>
<comment type="similarity">
    <text evidence="3 14">Belongs to the AlaDH/PNT family.</text>
</comment>
<dbReference type="GO" id="GO:0004754">
    <property type="term" value="F:saccharopine dehydrogenase (NAD+, L-lysine-forming) activity"/>
    <property type="evidence" value="ECO:0007669"/>
    <property type="project" value="UniProtKB-EC"/>
</dbReference>
<dbReference type="InterPro" id="IPR007698">
    <property type="entry name" value="AlaDH/PNT_NAD(H)-bd"/>
</dbReference>
<gene>
    <name evidence="21" type="primary">LYS1</name>
    <name evidence="21" type="ORF">LTR09_010515</name>
</gene>
<dbReference type="SUPFAM" id="SSF52283">
    <property type="entry name" value="Formate/glycerate dehydrogenase catalytic domain-like"/>
    <property type="match status" value="1"/>
</dbReference>
<dbReference type="FunFam" id="3.40.50.720:FF:000217">
    <property type="entry name" value="Saccharopine dehydrogenase [NAD(+), L-lysine-forming]"/>
    <property type="match status" value="1"/>
</dbReference>
<feature type="domain" description="Alanine dehydrogenase/pyridine nucleotide transhydrogenase NAD(H)-binding" evidence="19">
    <location>
        <begin position="174"/>
        <end position="307"/>
    </location>
</feature>
<dbReference type="InterPro" id="IPR007886">
    <property type="entry name" value="AlaDH/PNT_N"/>
</dbReference>
<evidence type="ECO:0000256" key="2">
    <source>
        <dbReference type="ARBA" id="ARBA00004884"/>
    </source>
</evidence>
<dbReference type="InterPro" id="IPR027281">
    <property type="entry name" value="Lys1"/>
</dbReference>
<evidence type="ECO:0000256" key="18">
    <source>
        <dbReference type="SAM" id="Phobius"/>
    </source>
</evidence>
<dbReference type="CDD" id="cd12188">
    <property type="entry name" value="SDH"/>
    <property type="match status" value="1"/>
</dbReference>
<keyword evidence="18" id="KW-0472">Membrane</keyword>
<organism evidence="21 22">
    <name type="scientific">Extremus antarcticus</name>
    <dbReference type="NCBI Taxonomy" id="702011"/>
    <lineage>
        <taxon>Eukaryota</taxon>
        <taxon>Fungi</taxon>
        <taxon>Dikarya</taxon>
        <taxon>Ascomycota</taxon>
        <taxon>Pezizomycotina</taxon>
        <taxon>Dothideomycetes</taxon>
        <taxon>Dothideomycetidae</taxon>
        <taxon>Mycosphaerellales</taxon>
        <taxon>Extremaceae</taxon>
        <taxon>Extremus</taxon>
    </lineage>
</organism>
<dbReference type="Pfam" id="PF05222">
    <property type="entry name" value="AlaDh_PNT_N"/>
    <property type="match status" value="1"/>
</dbReference>
<reference evidence="21" key="1">
    <citation type="submission" date="2023-04" db="EMBL/GenBank/DDBJ databases">
        <title>Black Yeasts Isolated from many extreme environments.</title>
        <authorList>
            <person name="Coleine C."/>
            <person name="Stajich J.E."/>
            <person name="Selbmann L."/>
        </authorList>
    </citation>
    <scope>NUCLEOTIDE SEQUENCE</scope>
    <source>
        <strain evidence="21">CCFEE 5312</strain>
    </source>
</reference>
<keyword evidence="18" id="KW-0812">Transmembrane</keyword>
<feature type="binding site" evidence="16">
    <location>
        <begin position="319"/>
        <end position="322"/>
    </location>
    <ligand>
        <name>NAD(+)</name>
        <dbReference type="ChEBI" id="CHEBI:57540"/>
    </ligand>
</feature>
<dbReference type="EC" id="1.5.1.7" evidence="5 14"/>
<dbReference type="PANTHER" id="PTHR11133">
    <property type="entry name" value="SACCHAROPINE DEHYDROGENASE"/>
    <property type="match status" value="1"/>
</dbReference>
<feature type="binding site" evidence="16">
    <location>
        <position position="228"/>
    </location>
    <ligand>
        <name>NAD(+)</name>
        <dbReference type="ChEBI" id="CHEBI:57540"/>
    </ligand>
</feature>
<comment type="caution">
    <text evidence="21">The sequence shown here is derived from an EMBL/GenBank/DDBJ whole genome shotgun (WGS) entry which is preliminary data.</text>
</comment>
<feature type="binding site" evidence="16">
    <location>
        <position position="249"/>
    </location>
    <ligand>
        <name>NAD(+)</name>
        <dbReference type="ChEBI" id="CHEBI:57540"/>
    </ligand>
</feature>
<dbReference type="InterPro" id="IPR036291">
    <property type="entry name" value="NAD(P)-bd_dom_sf"/>
</dbReference>
<evidence type="ECO:0000256" key="13">
    <source>
        <dbReference type="ARBA" id="ARBA00047860"/>
    </source>
</evidence>
<dbReference type="PANTHER" id="PTHR11133:SF23">
    <property type="entry name" value="SACCHAROPINE DEHYDROGENASE [NAD(+), L-LYSINE-FORMING]"/>
    <property type="match status" value="1"/>
</dbReference>
<feature type="binding site" evidence="16">
    <location>
        <begin position="202"/>
        <end position="203"/>
    </location>
    <ligand>
        <name>NAD(+)</name>
        <dbReference type="ChEBI" id="CHEBI:57540"/>
    </ligand>
</feature>
<evidence type="ECO:0000256" key="6">
    <source>
        <dbReference type="ARBA" id="ARBA00021221"/>
    </source>
</evidence>
<keyword evidence="8 14" id="KW-0560">Oxidoreductase</keyword>
<protein>
    <recommendedName>
        <fullName evidence="6 14">Saccharopine dehydrogenase [NAD(+), L-lysine-forming]</fullName>
        <shortName evidence="14">SDH</shortName>
        <ecNumber evidence="5 14">1.5.1.7</ecNumber>
    </recommendedName>
    <alternativeName>
        <fullName evidence="12 14">Lysine--2-oxoglutarate reductase</fullName>
    </alternativeName>
</protein>
<evidence type="ECO:0000256" key="17">
    <source>
        <dbReference type="PIRSR" id="PIRSR018250-4"/>
    </source>
</evidence>
<feature type="active site" description="Proton acceptor" evidence="15">
    <location>
        <position position="77"/>
    </location>
</feature>
<dbReference type="InterPro" id="IPR051168">
    <property type="entry name" value="AASS"/>
</dbReference>
<dbReference type="FunFam" id="3.40.50.720:FF:000627">
    <property type="entry name" value="Saccharopine dehydrogenase [NAD(+), L-lysine-forming]"/>
    <property type="match status" value="1"/>
</dbReference>
<comment type="pathway">
    <text evidence="2 14">Amino-acid biosynthesis; L-lysine biosynthesis via AAA pathway; L-lysine from L-alpha-aminoadipate (fungal route): step 3/3.</text>
</comment>
<feature type="binding site" evidence="16">
    <location>
        <position position="224"/>
    </location>
    <ligand>
        <name>NAD(+)</name>
        <dbReference type="ChEBI" id="CHEBI:57540"/>
    </ligand>
</feature>
<evidence type="ECO:0000313" key="22">
    <source>
        <dbReference type="Proteomes" id="UP001271007"/>
    </source>
</evidence>
<feature type="disulfide bond" evidence="17">
    <location>
        <begin position="204"/>
        <end position="247"/>
    </location>
</feature>
<dbReference type="AlphaFoldDB" id="A0AAJ0DE82"/>
<keyword evidence="10 14" id="KW-0457">Lysine biosynthesis</keyword>
<evidence type="ECO:0000256" key="5">
    <source>
        <dbReference type="ARBA" id="ARBA00012847"/>
    </source>
</evidence>
<keyword evidence="7 14" id="KW-0028">Amino-acid biosynthesis</keyword>
<keyword evidence="18" id="KW-1133">Transmembrane helix</keyword>
<accession>A0AAJ0DE82</accession>
<evidence type="ECO:0000313" key="21">
    <source>
        <dbReference type="EMBL" id="KAK3048176.1"/>
    </source>
</evidence>
<keyword evidence="9 14" id="KW-0520">NAD</keyword>
<evidence type="ECO:0000256" key="8">
    <source>
        <dbReference type="ARBA" id="ARBA00023002"/>
    </source>
</evidence>
<evidence type="ECO:0000256" key="9">
    <source>
        <dbReference type="ARBA" id="ARBA00023027"/>
    </source>
</evidence>
<evidence type="ECO:0000256" key="15">
    <source>
        <dbReference type="PIRSR" id="PIRSR018250-1"/>
    </source>
</evidence>